<dbReference type="InterPro" id="IPR014310">
    <property type="entry name" value="Sig_transdc_His_kinase_PhoR"/>
</dbReference>
<comment type="function">
    <text evidence="17">Member of the two-component regulatory system PhoR/PhoB involved in the phosphate regulon genes expression. PhoR may function as a membrane-associated protein kinase that phosphorylates PhoB in response to environmental signals.</text>
</comment>
<evidence type="ECO:0000256" key="11">
    <source>
        <dbReference type="ARBA" id="ARBA00022741"/>
    </source>
</evidence>
<dbReference type="RefSeq" id="WP_186505294.1">
    <property type="nucleotide sequence ID" value="NZ_JACNEP010000002.1"/>
</dbReference>
<dbReference type="SMART" id="SM00388">
    <property type="entry name" value="HisKA"/>
    <property type="match status" value="1"/>
</dbReference>
<keyword evidence="12 20" id="KW-0418">Kinase</keyword>
<proteinExistence type="predicted"/>
<dbReference type="GO" id="GO:0005524">
    <property type="term" value="F:ATP binding"/>
    <property type="evidence" value="ECO:0007669"/>
    <property type="project" value="UniProtKB-KW"/>
</dbReference>
<dbReference type="Gene3D" id="3.30.450.20">
    <property type="entry name" value="PAS domain"/>
    <property type="match status" value="1"/>
</dbReference>
<evidence type="ECO:0000256" key="6">
    <source>
        <dbReference type="ARBA" id="ARBA00022475"/>
    </source>
</evidence>
<dbReference type="PANTHER" id="PTHR45453">
    <property type="entry name" value="PHOSPHATE REGULON SENSOR PROTEIN PHOR"/>
    <property type="match status" value="1"/>
</dbReference>
<evidence type="ECO:0000256" key="3">
    <source>
        <dbReference type="ARBA" id="ARBA00012438"/>
    </source>
</evidence>
<dbReference type="NCBIfam" id="TIGR02966">
    <property type="entry name" value="phoR_proteo"/>
    <property type="match status" value="1"/>
</dbReference>
<comment type="catalytic activity">
    <reaction evidence="1">
        <text>ATP + protein L-histidine = ADP + protein N-phospho-L-histidine.</text>
        <dbReference type="EC" id="2.7.13.3"/>
    </reaction>
</comment>
<dbReference type="InterPro" id="IPR004358">
    <property type="entry name" value="Sig_transdc_His_kin-like_C"/>
</dbReference>
<comment type="subcellular location">
    <subcellularLocation>
        <location evidence="2">Cell membrane</location>
    </subcellularLocation>
</comment>
<dbReference type="FunFam" id="3.30.565.10:FF:000032">
    <property type="entry name" value="Phosphate regulon sensor histidine kinase PhoR"/>
    <property type="match status" value="1"/>
</dbReference>
<keyword evidence="8" id="KW-0592">Phosphate transport</keyword>
<dbReference type="InterPro" id="IPR036097">
    <property type="entry name" value="HisK_dim/P_sf"/>
</dbReference>
<dbReference type="Pfam" id="PF00512">
    <property type="entry name" value="HisKA"/>
    <property type="match status" value="1"/>
</dbReference>
<evidence type="ECO:0000313" key="21">
    <source>
        <dbReference type="Proteomes" id="UP000601768"/>
    </source>
</evidence>
<gene>
    <name evidence="20" type="primary">phoR</name>
    <name evidence="20" type="ORF">H8B19_02950</name>
</gene>
<feature type="domain" description="Histidine kinase" evidence="19">
    <location>
        <begin position="210"/>
        <end position="427"/>
    </location>
</feature>
<dbReference type="GO" id="GO:0004721">
    <property type="term" value="F:phosphoprotein phosphatase activity"/>
    <property type="evidence" value="ECO:0007669"/>
    <property type="project" value="InterPro"/>
</dbReference>
<dbReference type="GO" id="GO:0006817">
    <property type="term" value="P:phosphate ion transport"/>
    <property type="evidence" value="ECO:0007669"/>
    <property type="project" value="UniProtKB-KW"/>
</dbReference>
<dbReference type="SUPFAM" id="SSF55785">
    <property type="entry name" value="PYP-like sensor domain (PAS domain)"/>
    <property type="match status" value="1"/>
</dbReference>
<dbReference type="Pfam" id="PF11808">
    <property type="entry name" value="PhoR"/>
    <property type="match status" value="1"/>
</dbReference>
<dbReference type="CDD" id="cd00082">
    <property type="entry name" value="HisKA"/>
    <property type="match status" value="1"/>
</dbReference>
<keyword evidence="14 18" id="KW-1133">Transmembrane helix</keyword>
<evidence type="ECO:0000256" key="10">
    <source>
        <dbReference type="ARBA" id="ARBA00022692"/>
    </source>
</evidence>
<keyword evidence="11" id="KW-0547">Nucleotide-binding</keyword>
<evidence type="ECO:0000256" key="2">
    <source>
        <dbReference type="ARBA" id="ARBA00004236"/>
    </source>
</evidence>
<dbReference type="Gene3D" id="3.30.565.10">
    <property type="entry name" value="Histidine kinase-like ATPase, C-terminal domain"/>
    <property type="match status" value="1"/>
</dbReference>
<dbReference type="InterPro" id="IPR035965">
    <property type="entry name" value="PAS-like_dom_sf"/>
</dbReference>
<dbReference type="GO" id="GO:0016036">
    <property type="term" value="P:cellular response to phosphate starvation"/>
    <property type="evidence" value="ECO:0007669"/>
    <property type="project" value="TreeGrafter"/>
</dbReference>
<dbReference type="SUPFAM" id="SSF47384">
    <property type="entry name" value="Homodimeric domain of signal transducing histidine kinase"/>
    <property type="match status" value="1"/>
</dbReference>
<evidence type="ECO:0000256" key="13">
    <source>
        <dbReference type="ARBA" id="ARBA00022840"/>
    </source>
</evidence>
<dbReference type="InterPro" id="IPR021766">
    <property type="entry name" value="PhoR_N"/>
</dbReference>
<keyword evidence="9 20" id="KW-0808">Transferase</keyword>
<protein>
    <recommendedName>
        <fullName evidence="4">Phosphate regulon sensor protein PhoR</fullName>
        <ecNumber evidence="3">2.7.13.3</ecNumber>
    </recommendedName>
</protein>
<evidence type="ECO:0000256" key="18">
    <source>
        <dbReference type="SAM" id="Phobius"/>
    </source>
</evidence>
<dbReference type="InterPro" id="IPR003661">
    <property type="entry name" value="HisK_dim/P_dom"/>
</dbReference>
<keyword evidence="7" id="KW-0597">Phosphoprotein</keyword>
<dbReference type="AlphaFoldDB" id="A0A8J6ISW4"/>
<reference evidence="20" key="1">
    <citation type="journal article" date="2018" name="Int. J. Syst. Evol. Microbiol.">
        <title>Neptunicella marina gen. nov., sp. nov., isolated from surface seawater.</title>
        <authorList>
            <person name="Liu X."/>
            <person name="Lai Q."/>
            <person name="Du Y."/>
            <person name="Zhang X."/>
            <person name="Liu Z."/>
            <person name="Sun F."/>
            <person name="Shao Z."/>
        </authorList>
    </citation>
    <scope>NUCLEOTIDE SEQUENCE</scope>
    <source>
        <strain evidence="20">S27-2</strain>
    </source>
</reference>
<evidence type="ECO:0000256" key="5">
    <source>
        <dbReference type="ARBA" id="ARBA00022448"/>
    </source>
</evidence>
<evidence type="ECO:0000256" key="7">
    <source>
        <dbReference type="ARBA" id="ARBA00022553"/>
    </source>
</evidence>
<dbReference type="InterPro" id="IPR003594">
    <property type="entry name" value="HATPase_dom"/>
</dbReference>
<keyword evidence="10 18" id="KW-0812">Transmembrane</keyword>
<dbReference type="SUPFAM" id="SSF55874">
    <property type="entry name" value="ATPase domain of HSP90 chaperone/DNA topoisomerase II/histidine kinase"/>
    <property type="match status" value="1"/>
</dbReference>
<dbReference type="NCBIfam" id="NF008235">
    <property type="entry name" value="PRK11006.1"/>
    <property type="match status" value="1"/>
</dbReference>
<feature type="transmembrane region" description="Helical" evidence="18">
    <location>
        <begin position="14"/>
        <end position="43"/>
    </location>
</feature>
<dbReference type="InterPro" id="IPR005467">
    <property type="entry name" value="His_kinase_dom"/>
</dbReference>
<keyword evidence="6" id="KW-1003">Cell membrane</keyword>
<reference evidence="20" key="2">
    <citation type="submission" date="2020-08" db="EMBL/GenBank/DDBJ databases">
        <authorList>
            <person name="Lai Q."/>
        </authorList>
    </citation>
    <scope>NUCLEOTIDE SEQUENCE</scope>
    <source>
        <strain evidence="20">S27-2</strain>
    </source>
</reference>
<evidence type="ECO:0000313" key="20">
    <source>
        <dbReference type="EMBL" id="MBC3764818.1"/>
    </source>
</evidence>
<dbReference type="GO" id="GO:0005886">
    <property type="term" value="C:plasma membrane"/>
    <property type="evidence" value="ECO:0007669"/>
    <property type="project" value="UniProtKB-SubCell"/>
</dbReference>
<dbReference type="SMART" id="SM00387">
    <property type="entry name" value="HATPase_c"/>
    <property type="match status" value="1"/>
</dbReference>
<dbReference type="PROSITE" id="PS50109">
    <property type="entry name" value="HIS_KIN"/>
    <property type="match status" value="1"/>
</dbReference>
<keyword evidence="16 18" id="KW-0472">Membrane</keyword>
<organism evidence="20 21">
    <name type="scientific">Neptunicella marina</name>
    <dbReference type="NCBI Taxonomy" id="2125989"/>
    <lineage>
        <taxon>Bacteria</taxon>
        <taxon>Pseudomonadati</taxon>
        <taxon>Pseudomonadota</taxon>
        <taxon>Gammaproteobacteria</taxon>
        <taxon>Alteromonadales</taxon>
        <taxon>Alteromonadaceae</taxon>
        <taxon>Neptunicella</taxon>
    </lineage>
</organism>
<dbReference type="EMBL" id="JACNEP010000002">
    <property type="protein sequence ID" value="MBC3764818.1"/>
    <property type="molecule type" value="Genomic_DNA"/>
</dbReference>
<accession>A0A8J6ISW4</accession>
<name>A0A8J6ISW4_9ALTE</name>
<dbReference type="PANTHER" id="PTHR45453:SF1">
    <property type="entry name" value="PHOSPHATE REGULON SENSOR PROTEIN PHOR"/>
    <property type="match status" value="1"/>
</dbReference>
<evidence type="ECO:0000256" key="8">
    <source>
        <dbReference type="ARBA" id="ARBA00022592"/>
    </source>
</evidence>
<dbReference type="InterPro" id="IPR050351">
    <property type="entry name" value="BphY/WalK/GraS-like"/>
</dbReference>
<evidence type="ECO:0000256" key="4">
    <source>
        <dbReference type="ARBA" id="ARBA00019665"/>
    </source>
</evidence>
<keyword evidence="21" id="KW-1185">Reference proteome</keyword>
<keyword evidence="15" id="KW-0902">Two-component regulatory system</keyword>
<evidence type="ECO:0000259" key="19">
    <source>
        <dbReference type="PROSITE" id="PS50109"/>
    </source>
</evidence>
<evidence type="ECO:0000256" key="17">
    <source>
        <dbReference type="ARBA" id="ARBA00025207"/>
    </source>
</evidence>
<dbReference type="Proteomes" id="UP000601768">
    <property type="component" value="Unassembled WGS sequence"/>
</dbReference>
<dbReference type="FunFam" id="1.10.287.130:FF:000001">
    <property type="entry name" value="Two-component sensor histidine kinase"/>
    <property type="match status" value="1"/>
</dbReference>
<dbReference type="PRINTS" id="PR00344">
    <property type="entry name" value="BCTRLSENSOR"/>
</dbReference>
<evidence type="ECO:0000256" key="16">
    <source>
        <dbReference type="ARBA" id="ARBA00023136"/>
    </source>
</evidence>
<dbReference type="GO" id="GO:0000155">
    <property type="term" value="F:phosphorelay sensor kinase activity"/>
    <property type="evidence" value="ECO:0007669"/>
    <property type="project" value="InterPro"/>
</dbReference>
<evidence type="ECO:0000256" key="15">
    <source>
        <dbReference type="ARBA" id="ARBA00023012"/>
    </source>
</evidence>
<evidence type="ECO:0000256" key="9">
    <source>
        <dbReference type="ARBA" id="ARBA00022679"/>
    </source>
</evidence>
<sequence length="436" mass="49754">MIDNYSWRTPLKNLVLFLLPWVIIGYLTDHFLLSMVIALTWLVGWHYYHQWQLFVWLWRTRSLTPPVANGAWATIFDGIYKQQKANRKRRRQLGDLIKRFREGAQALPDATIVFDHENTIIWSNKLAHQLLGIKNSDVGQRLNNLIRNPNFEQYQKKGDFKEPIIITSPLNPQSLLEIRIIPYAEQMLFIARDVTKLKQLENMRQDFVANVSHELRTPLTVMLGYLEMMEEPEHTPPAMIKKAIDEMSQQTVRMRDLVEQLLVLSKIESGGEEVFKQTVNVASMLSVVQSETSSLNAVKGHQISFDIDNDLIVYGSETELRSAMSNLIFNAIHYTPDGGTIAVSWKRTKEGALFSVSDNGEGISQKHLARITERFYRVDKARSRKTGGSGLGLSIVKHVLARHYSGLKVSSQVGKGSTFSFTLPNNMIPEKDQKAS</sequence>
<evidence type="ECO:0000256" key="1">
    <source>
        <dbReference type="ARBA" id="ARBA00000085"/>
    </source>
</evidence>
<dbReference type="InterPro" id="IPR036890">
    <property type="entry name" value="HATPase_C_sf"/>
</dbReference>
<evidence type="ECO:0000256" key="12">
    <source>
        <dbReference type="ARBA" id="ARBA00022777"/>
    </source>
</evidence>
<evidence type="ECO:0000256" key="14">
    <source>
        <dbReference type="ARBA" id="ARBA00022989"/>
    </source>
</evidence>
<keyword evidence="5" id="KW-0813">Transport</keyword>
<dbReference type="Gene3D" id="1.10.287.130">
    <property type="match status" value="1"/>
</dbReference>
<dbReference type="EC" id="2.7.13.3" evidence="3"/>
<keyword evidence="13" id="KW-0067">ATP-binding</keyword>
<dbReference type="Pfam" id="PF02518">
    <property type="entry name" value="HATPase_c"/>
    <property type="match status" value="1"/>
</dbReference>
<comment type="caution">
    <text evidence="20">The sequence shown here is derived from an EMBL/GenBank/DDBJ whole genome shotgun (WGS) entry which is preliminary data.</text>
</comment>